<dbReference type="Proteomes" id="UP000620596">
    <property type="component" value="Unassembled WGS sequence"/>
</dbReference>
<evidence type="ECO:0000313" key="2">
    <source>
        <dbReference type="EMBL" id="GGB13851.1"/>
    </source>
</evidence>
<dbReference type="AlphaFoldDB" id="A0A916SRW0"/>
<gene>
    <name evidence="2" type="ORF">GCM10011496_38520</name>
</gene>
<sequence>MAAKPLEISGVQVDDPVSLHGATLQLIGAGIRFKTVFKVYVAALYADQKAVTPEGIYAVPGPKRLAITLLRDIDSDEIAKTFAKAINGPAFKGEAARLIPELSKIERTFEGTRKLLAGETMTIDWVPGTGTVITVKGQAQGAPFNDVEVFNVLLGIWIGPSAADWKLRDALLGKMP</sequence>
<dbReference type="EMBL" id="BMIG01000022">
    <property type="protein sequence ID" value="GGB13851.1"/>
    <property type="molecule type" value="Genomic_DNA"/>
</dbReference>
<reference evidence="2" key="1">
    <citation type="journal article" date="2014" name="Int. J. Syst. Evol. Microbiol.">
        <title>Complete genome sequence of Corynebacterium casei LMG S-19264T (=DSM 44701T), isolated from a smear-ripened cheese.</title>
        <authorList>
            <consortium name="US DOE Joint Genome Institute (JGI-PGF)"/>
            <person name="Walter F."/>
            <person name="Albersmeier A."/>
            <person name="Kalinowski J."/>
            <person name="Ruckert C."/>
        </authorList>
    </citation>
    <scope>NUCLEOTIDE SEQUENCE</scope>
    <source>
        <strain evidence="2">CGMCC 1.15322</strain>
    </source>
</reference>
<evidence type="ECO:0000313" key="3">
    <source>
        <dbReference type="Proteomes" id="UP000620596"/>
    </source>
</evidence>
<proteinExistence type="predicted"/>
<evidence type="ECO:0000259" key="1">
    <source>
        <dbReference type="Pfam" id="PF16036"/>
    </source>
</evidence>
<keyword evidence="3" id="KW-1185">Reference proteome</keyword>
<dbReference type="PANTHER" id="PTHR47698:SF2">
    <property type="entry name" value="FATTY-ACID-BINDING PROTEIN 3, CHLOROPLASTIC"/>
    <property type="match status" value="1"/>
</dbReference>
<accession>A0A916SRW0</accession>
<dbReference type="InterPro" id="IPR036298">
    <property type="entry name" value="Chalcone_isomerase_sf"/>
</dbReference>
<dbReference type="Pfam" id="PF16036">
    <property type="entry name" value="Chalcone_3"/>
    <property type="match status" value="1"/>
</dbReference>
<dbReference type="InterPro" id="IPR016087">
    <property type="entry name" value="Chalcone_isomerase"/>
</dbReference>
<reference evidence="2" key="2">
    <citation type="submission" date="2020-09" db="EMBL/GenBank/DDBJ databases">
        <authorList>
            <person name="Sun Q."/>
            <person name="Zhou Y."/>
        </authorList>
    </citation>
    <scope>NUCLEOTIDE SEQUENCE</scope>
    <source>
        <strain evidence="2">CGMCC 1.15322</strain>
    </source>
</reference>
<keyword evidence="2" id="KW-0413">Isomerase</keyword>
<dbReference type="PANTHER" id="PTHR47698">
    <property type="entry name" value="FATTY-ACID-BINDING PROTEIN 3, CHLOROPLASTIC"/>
    <property type="match status" value="1"/>
</dbReference>
<name>A0A916SRW0_9BURK</name>
<dbReference type="InterPro" id="IPR016088">
    <property type="entry name" value="Chalcone_isomerase_3-sand"/>
</dbReference>
<dbReference type="Gene3D" id="3.50.70.10">
    <property type="match status" value="1"/>
</dbReference>
<dbReference type="GO" id="GO:0016872">
    <property type="term" value="F:intramolecular lyase activity"/>
    <property type="evidence" value="ECO:0007669"/>
    <property type="project" value="InterPro"/>
</dbReference>
<protein>
    <submittedName>
        <fullName evidence="2">Chalcone isomerase</fullName>
    </submittedName>
</protein>
<feature type="domain" description="Chalcone isomerase" evidence="1">
    <location>
        <begin position="7"/>
        <end position="173"/>
    </location>
</feature>
<organism evidence="2 3">
    <name type="scientific">Polaromonas eurypsychrophila</name>
    <dbReference type="NCBI Taxonomy" id="1614635"/>
    <lineage>
        <taxon>Bacteria</taxon>
        <taxon>Pseudomonadati</taxon>
        <taxon>Pseudomonadota</taxon>
        <taxon>Betaproteobacteria</taxon>
        <taxon>Burkholderiales</taxon>
        <taxon>Comamonadaceae</taxon>
        <taxon>Polaromonas</taxon>
    </lineage>
</organism>
<comment type="caution">
    <text evidence="2">The sequence shown here is derived from an EMBL/GenBank/DDBJ whole genome shotgun (WGS) entry which is preliminary data.</text>
</comment>
<dbReference type="SUPFAM" id="SSF54626">
    <property type="entry name" value="Chalcone isomerase"/>
    <property type="match status" value="1"/>
</dbReference>